<keyword evidence="5 8" id="KW-0547">Nucleotide-binding</keyword>
<dbReference type="Proteomes" id="UP000233350">
    <property type="component" value="Unassembled WGS sequence"/>
</dbReference>
<feature type="binding site" evidence="8">
    <location>
        <position position="18"/>
    </location>
    <ligand>
        <name>ATP</name>
        <dbReference type="ChEBI" id="CHEBI:30616"/>
    </ligand>
</feature>
<dbReference type="InterPro" id="IPR041739">
    <property type="entry name" value="G5K_ProB"/>
</dbReference>
<dbReference type="GeneID" id="97290157"/>
<dbReference type="InterPro" id="IPR001048">
    <property type="entry name" value="Asp/Glu/Uridylate_kinase"/>
</dbReference>
<evidence type="ECO:0000256" key="7">
    <source>
        <dbReference type="ARBA" id="ARBA00022840"/>
    </source>
</evidence>
<dbReference type="CDD" id="cd04242">
    <property type="entry name" value="AAK_G5K_ProB"/>
    <property type="match status" value="1"/>
</dbReference>
<dbReference type="NCBIfam" id="TIGR01027">
    <property type="entry name" value="proB"/>
    <property type="match status" value="1"/>
</dbReference>
<keyword evidence="1 8" id="KW-0963">Cytoplasm</keyword>
<dbReference type="PROSITE" id="PS00902">
    <property type="entry name" value="GLUTAMATE_5_KINASE"/>
    <property type="match status" value="1"/>
</dbReference>
<dbReference type="PIRSF" id="PIRSF000729">
    <property type="entry name" value="GK"/>
    <property type="match status" value="1"/>
</dbReference>
<reference evidence="10 11" key="1">
    <citation type="submission" date="2016-07" db="EMBL/GenBank/DDBJ databases">
        <title>Detection of Helicobacter winghamensis from caecal content of red fox (Vulpes vulpes).</title>
        <authorList>
            <person name="Zanoni R.G."/>
            <person name="Florio D."/>
            <person name="Caffara M."/>
            <person name="Renzi M."/>
            <person name="Parisi A."/>
            <person name="Pasquali F."/>
            <person name="Manfreda G."/>
        </authorList>
    </citation>
    <scope>NUCLEOTIDE SEQUENCE [LARGE SCALE GENOMIC DNA]</scope>
    <source>
        <strain evidence="10 11">295_13</strain>
    </source>
</reference>
<dbReference type="Pfam" id="PF00696">
    <property type="entry name" value="AA_kinase"/>
    <property type="match status" value="1"/>
</dbReference>
<dbReference type="STRING" id="556267.HWAG_00909"/>
<comment type="subcellular location">
    <subcellularLocation>
        <location evidence="8">Cytoplasm</location>
    </subcellularLocation>
</comment>
<evidence type="ECO:0000256" key="6">
    <source>
        <dbReference type="ARBA" id="ARBA00022777"/>
    </source>
</evidence>
<dbReference type="FunFam" id="3.40.1160.10:FF:000006">
    <property type="entry name" value="Glutamate 5-kinase"/>
    <property type="match status" value="1"/>
</dbReference>
<dbReference type="InterPro" id="IPR005715">
    <property type="entry name" value="Glu_5kinase/COase_Synthase"/>
</dbReference>
<keyword evidence="6 8" id="KW-0418">Kinase</keyword>
<dbReference type="SUPFAM" id="SSF53633">
    <property type="entry name" value="Carbamate kinase-like"/>
    <property type="match status" value="1"/>
</dbReference>
<dbReference type="PANTHER" id="PTHR43654:SF3">
    <property type="entry name" value="GLUTAMATE 5-KINASE"/>
    <property type="match status" value="1"/>
</dbReference>
<proteinExistence type="inferred from homology"/>
<keyword evidence="2 8" id="KW-0028">Amino-acid biosynthesis</keyword>
<dbReference type="GO" id="GO:0005829">
    <property type="term" value="C:cytosol"/>
    <property type="evidence" value="ECO:0007669"/>
    <property type="project" value="TreeGrafter"/>
</dbReference>
<evidence type="ECO:0000256" key="4">
    <source>
        <dbReference type="ARBA" id="ARBA00022679"/>
    </source>
</evidence>
<feature type="binding site" evidence="8">
    <location>
        <position position="156"/>
    </location>
    <ligand>
        <name>substrate</name>
    </ligand>
</feature>
<feature type="binding site" evidence="8">
    <location>
        <begin position="176"/>
        <end position="177"/>
    </location>
    <ligand>
        <name>ATP</name>
        <dbReference type="ChEBI" id="CHEBI:30616"/>
    </ligand>
</feature>
<dbReference type="GO" id="GO:0055129">
    <property type="term" value="P:L-proline biosynthetic process"/>
    <property type="evidence" value="ECO:0007669"/>
    <property type="project" value="UniProtKB-UniRule"/>
</dbReference>
<organism evidence="10 11">
    <name type="scientific">Helicobacter winghamensis</name>
    <dbReference type="NCBI Taxonomy" id="157268"/>
    <lineage>
        <taxon>Bacteria</taxon>
        <taxon>Pseudomonadati</taxon>
        <taxon>Campylobacterota</taxon>
        <taxon>Epsilonproteobacteria</taxon>
        <taxon>Campylobacterales</taxon>
        <taxon>Helicobacteraceae</taxon>
        <taxon>Helicobacter</taxon>
    </lineage>
</organism>
<evidence type="ECO:0000313" key="10">
    <source>
        <dbReference type="EMBL" id="PKT80335.1"/>
    </source>
</evidence>
<dbReference type="EC" id="2.7.2.11" evidence="8"/>
<evidence type="ECO:0000256" key="1">
    <source>
        <dbReference type="ARBA" id="ARBA00022490"/>
    </source>
</evidence>
<protein>
    <recommendedName>
        <fullName evidence="8">Glutamate 5-kinase</fullName>
        <ecNumber evidence="8">2.7.2.11</ecNumber>
    </recommendedName>
    <alternativeName>
        <fullName evidence="8">Gamma-glutamyl kinase</fullName>
        <shortName evidence="8">GK</shortName>
    </alternativeName>
</protein>
<evidence type="ECO:0000256" key="8">
    <source>
        <dbReference type="HAMAP-Rule" id="MF_00456"/>
    </source>
</evidence>
<dbReference type="PRINTS" id="PR00474">
    <property type="entry name" value="GLU5KINASE"/>
</dbReference>
<evidence type="ECO:0000256" key="2">
    <source>
        <dbReference type="ARBA" id="ARBA00022605"/>
    </source>
</evidence>
<feature type="binding site" evidence="8">
    <location>
        <begin position="218"/>
        <end position="224"/>
    </location>
    <ligand>
        <name>ATP</name>
        <dbReference type="ChEBI" id="CHEBI:30616"/>
    </ligand>
</feature>
<keyword evidence="7 8" id="KW-0067">ATP-binding</keyword>
<dbReference type="EMBL" id="MBPK01000043">
    <property type="protein sequence ID" value="PKT80335.1"/>
    <property type="molecule type" value="Genomic_DNA"/>
</dbReference>
<dbReference type="Gene3D" id="3.40.1160.10">
    <property type="entry name" value="Acetylglutamate kinase-like"/>
    <property type="match status" value="1"/>
</dbReference>
<comment type="similarity">
    <text evidence="8">Belongs to the glutamate 5-kinase family.</text>
</comment>
<dbReference type="InterPro" id="IPR001057">
    <property type="entry name" value="Glu/AcGlu_kinase"/>
</dbReference>
<comment type="function">
    <text evidence="8">Catalyzes the transfer of a phosphate group to glutamate to form L-glutamate 5-phosphate.</text>
</comment>
<comment type="pathway">
    <text evidence="8">Amino-acid biosynthesis; L-proline biosynthesis; L-glutamate 5-semialdehyde from L-glutamate: step 1/2.</text>
</comment>
<evidence type="ECO:0000313" key="11">
    <source>
        <dbReference type="Proteomes" id="UP000233350"/>
    </source>
</evidence>
<sequence length="267" mass="29742">MQKNKIEENKKNNRIVIKVGSAILVENQSINLERIKALAQLIAKLRSVYEVILVSSGAVAAGYTEVKLDKENLSNKQALAAIGQPLLMEIYADIFRKYNIITAQMLLTAYDFDSRKHTHNARNAMEVLLANKVLPIINENDVIATGELKYLGFGDNDQLSAHVAHFFGARLLAILSDIDAYFEENPKENPNAKMRKVVTEISNDELCAEASPNNAFATGGIVTKLKAAKFLLENQKEMFLSSGKDLSVLYDFLMHNIHEKGTLFTVN</sequence>
<dbReference type="InterPro" id="IPR011529">
    <property type="entry name" value="Glu_5kinase"/>
</dbReference>
<feature type="binding site" evidence="8">
    <location>
        <position position="56"/>
    </location>
    <ligand>
        <name>substrate</name>
    </ligand>
</feature>
<feature type="domain" description="Aspartate/glutamate/uridylate kinase" evidence="9">
    <location>
        <begin position="13"/>
        <end position="236"/>
    </location>
</feature>
<evidence type="ECO:0000259" key="9">
    <source>
        <dbReference type="Pfam" id="PF00696"/>
    </source>
</evidence>
<keyword evidence="11" id="KW-1185">Reference proteome</keyword>
<dbReference type="UniPathway" id="UPA00098">
    <property type="reaction ID" value="UER00359"/>
</dbReference>
<accession>A0A2N3PI44</accession>
<keyword evidence="4 8" id="KW-0808">Transferase</keyword>
<gene>
    <name evidence="8" type="primary">proB</name>
    <name evidence="10" type="ORF">BCM31_03045</name>
</gene>
<dbReference type="AlphaFoldDB" id="A0A2N3PI44"/>
<feature type="binding site" evidence="8">
    <location>
        <position position="141"/>
    </location>
    <ligand>
        <name>substrate</name>
    </ligand>
</feature>
<dbReference type="OrthoDB" id="9804434at2"/>
<evidence type="ECO:0000256" key="5">
    <source>
        <dbReference type="ARBA" id="ARBA00022741"/>
    </source>
</evidence>
<dbReference type="InterPro" id="IPR019797">
    <property type="entry name" value="Glutamate_5-kinase_CS"/>
</dbReference>
<dbReference type="InterPro" id="IPR036393">
    <property type="entry name" value="AceGlu_kinase-like_sf"/>
</dbReference>
<name>A0A2N3PI44_9HELI</name>
<dbReference type="GO" id="GO:0004349">
    <property type="term" value="F:glutamate 5-kinase activity"/>
    <property type="evidence" value="ECO:0007669"/>
    <property type="project" value="UniProtKB-UniRule"/>
</dbReference>
<comment type="catalytic activity">
    <reaction evidence="8">
        <text>L-glutamate + ATP = L-glutamyl 5-phosphate + ADP</text>
        <dbReference type="Rhea" id="RHEA:14877"/>
        <dbReference type="ChEBI" id="CHEBI:29985"/>
        <dbReference type="ChEBI" id="CHEBI:30616"/>
        <dbReference type="ChEBI" id="CHEBI:58274"/>
        <dbReference type="ChEBI" id="CHEBI:456216"/>
        <dbReference type="EC" id="2.7.2.11"/>
    </reaction>
</comment>
<dbReference type="GO" id="GO:0005524">
    <property type="term" value="F:ATP binding"/>
    <property type="evidence" value="ECO:0007669"/>
    <property type="project" value="UniProtKB-KW"/>
</dbReference>
<evidence type="ECO:0000256" key="3">
    <source>
        <dbReference type="ARBA" id="ARBA00022650"/>
    </source>
</evidence>
<dbReference type="RefSeq" id="WP_006802605.1">
    <property type="nucleotide sequence ID" value="NZ_CABKOI010000020.1"/>
</dbReference>
<keyword evidence="3 8" id="KW-0641">Proline biosynthesis</keyword>
<comment type="caution">
    <text evidence="10">The sequence shown here is derived from an EMBL/GenBank/DDBJ whole genome shotgun (WGS) entry which is preliminary data.</text>
</comment>
<dbReference type="HAMAP" id="MF_00456">
    <property type="entry name" value="ProB"/>
    <property type="match status" value="1"/>
</dbReference>
<dbReference type="PANTHER" id="PTHR43654">
    <property type="entry name" value="GLUTAMATE 5-KINASE"/>
    <property type="match status" value="1"/>
</dbReference>